<feature type="region of interest" description="Disordered" evidence="1">
    <location>
        <begin position="77"/>
        <end position="99"/>
    </location>
</feature>
<dbReference type="Gramene" id="rna-AYBTSS11_LOCUS20610">
    <property type="protein sequence ID" value="CAJ1964996.1"/>
    <property type="gene ID" value="gene-AYBTSS11_LOCUS20610"/>
</dbReference>
<dbReference type="AlphaFoldDB" id="A0AA86SQ89"/>
<proteinExistence type="predicted"/>
<keyword evidence="3" id="KW-1185">Reference proteome</keyword>
<accession>A0AA86SQ89</accession>
<feature type="region of interest" description="Disordered" evidence="1">
    <location>
        <begin position="1"/>
        <end position="31"/>
    </location>
</feature>
<evidence type="ECO:0000313" key="2">
    <source>
        <dbReference type="EMBL" id="CAJ1964996.1"/>
    </source>
</evidence>
<evidence type="ECO:0000313" key="3">
    <source>
        <dbReference type="Proteomes" id="UP001189624"/>
    </source>
</evidence>
<name>A0AA86SQ89_9FABA</name>
<feature type="compositionally biased region" description="Polar residues" evidence="1">
    <location>
        <begin position="85"/>
        <end position="99"/>
    </location>
</feature>
<evidence type="ECO:0000256" key="1">
    <source>
        <dbReference type="SAM" id="MobiDB-lite"/>
    </source>
</evidence>
<sequence>MLQAFEPPLDMSQEMEFRDDPHPESAQKDHLVSEGINPCSCESAPVRITCSVSDQHCCVEDSNHTCRSQALTHPNEEVDIESRHQSNTGSHSPSLINTKETTEYCGSSITDSIGNVIPCLS</sequence>
<feature type="compositionally biased region" description="Basic and acidic residues" evidence="1">
    <location>
        <begin position="15"/>
        <end position="31"/>
    </location>
</feature>
<gene>
    <name evidence="2" type="ORF">AYBTSS11_LOCUS20610</name>
</gene>
<organism evidence="2 3">
    <name type="scientific">Sphenostylis stenocarpa</name>
    <dbReference type="NCBI Taxonomy" id="92480"/>
    <lineage>
        <taxon>Eukaryota</taxon>
        <taxon>Viridiplantae</taxon>
        <taxon>Streptophyta</taxon>
        <taxon>Embryophyta</taxon>
        <taxon>Tracheophyta</taxon>
        <taxon>Spermatophyta</taxon>
        <taxon>Magnoliopsida</taxon>
        <taxon>eudicotyledons</taxon>
        <taxon>Gunneridae</taxon>
        <taxon>Pentapetalae</taxon>
        <taxon>rosids</taxon>
        <taxon>fabids</taxon>
        <taxon>Fabales</taxon>
        <taxon>Fabaceae</taxon>
        <taxon>Papilionoideae</taxon>
        <taxon>50 kb inversion clade</taxon>
        <taxon>NPAAA clade</taxon>
        <taxon>indigoferoid/millettioid clade</taxon>
        <taxon>Phaseoleae</taxon>
        <taxon>Sphenostylis</taxon>
    </lineage>
</organism>
<dbReference type="EMBL" id="OY731403">
    <property type="protein sequence ID" value="CAJ1964996.1"/>
    <property type="molecule type" value="Genomic_DNA"/>
</dbReference>
<dbReference type="Proteomes" id="UP001189624">
    <property type="component" value="Chromosome 6"/>
</dbReference>
<protein>
    <submittedName>
        <fullName evidence="2">Uncharacterized protein</fullName>
    </submittedName>
</protein>
<reference evidence="2" key="1">
    <citation type="submission" date="2023-10" db="EMBL/GenBank/DDBJ databases">
        <authorList>
            <person name="Domelevo Entfellner J.-B."/>
        </authorList>
    </citation>
    <scope>NUCLEOTIDE SEQUENCE</scope>
</reference>